<sequence>MKKRIIIRLNTSVFEQDKRLLTSGIDSYEGELFNLLRSRLHNAIKRPIHVQQFLYC</sequence>
<accession>A0A8T3BCT0</accession>
<dbReference type="AlphaFoldDB" id="A0A8T3BCT0"/>
<organism evidence="1 2">
    <name type="scientific">Dendrobium nobile</name>
    <name type="common">Orchid</name>
    <dbReference type="NCBI Taxonomy" id="94219"/>
    <lineage>
        <taxon>Eukaryota</taxon>
        <taxon>Viridiplantae</taxon>
        <taxon>Streptophyta</taxon>
        <taxon>Embryophyta</taxon>
        <taxon>Tracheophyta</taxon>
        <taxon>Spermatophyta</taxon>
        <taxon>Magnoliopsida</taxon>
        <taxon>Liliopsida</taxon>
        <taxon>Asparagales</taxon>
        <taxon>Orchidaceae</taxon>
        <taxon>Epidendroideae</taxon>
        <taxon>Malaxideae</taxon>
        <taxon>Dendrobiinae</taxon>
        <taxon>Dendrobium</taxon>
    </lineage>
</organism>
<proteinExistence type="predicted"/>
<name>A0A8T3BCT0_DENNO</name>
<gene>
    <name evidence="1" type="ORF">KFK09_011405</name>
</gene>
<reference evidence="1" key="1">
    <citation type="journal article" date="2022" name="Front. Genet.">
        <title>Chromosome-Scale Assembly of the Dendrobium nobile Genome Provides Insights Into the Molecular Mechanism of the Biosynthesis of the Medicinal Active Ingredient of Dendrobium.</title>
        <authorList>
            <person name="Xu Q."/>
            <person name="Niu S.-C."/>
            <person name="Li K.-L."/>
            <person name="Zheng P.-J."/>
            <person name="Zhang X.-J."/>
            <person name="Jia Y."/>
            <person name="Liu Y."/>
            <person name="Niu Y.-X."/>
            <person name="Yu L.-H."/>
            <person name="Chen D.-F."/>
            <person name="Zhang G.-Q."/>
        </authorList>
    </citation>
    <scope>NUCLEOTIDE SEQUENCE</scope>
    <source>
        <tissue evidence="1">Leaf</tissue>
    </source>
</reference>
<comment type="caution">
    <text evidence="1">The sequence shown here is derived from an EMBL/GenBank/DDBJ whole genome shotgun (WGS) entry which is preliminary data.</text>
</comment>
<evidence type="ECO:0000313" key="2">
    <source>
        <dbReference type="Proteomes" id="UP000829196"/>
    </source>
</evidence>
<keyword evidence="2" id="KW-1185">Reference proteome</keyword>
<dbReference type="Proteomes" id="UP000829196">
    <property type="component" value="Unassembled WGS sequence"/>
</dbReference>
<evidence type="ECO:0000313" key="1">
    <source>
        <dbReference type="EMBL" id="KAI0510796.1"/>
    </source>
</evidence>
<dbReference type="EMBL" id="JAGYWB010000009">
    <property type="protein sequence ID" value="KAI0510796.1"/>
    <property type="molecule type" value="Genomic_DNA"/>
</dbReference>
<protein>
    <submittedName>
        <fullName evidence="1">Uncharacterized protein</fullName>
    </submittedName>
</protein>